<evidence type="ECO:0000313" key="3">
    <source>
        <dbReference type="Proteomes" id="UP000249610"/>
    </source>
</evidence>
<dbReference type="SUPFAM" id="SSF53756">
    <property type="entry name" value="UDP-Glycosyltransferase/glycogen phosphorylase"/>
    <property type="match status" value="1"/>
</dbReference>
<dbReference type="InterPro" id="IPR001296">
    <property type="entry name" value="Glyco_trans_1"/>
</dbReference>
<feature type="domain" description="Glycosyl transferase family 1" evidence="1">
    <location>
        <begin position="194"/>
        <end position="316"/>
    </location>
</feature>
<dbReference type="PANTHER" id="PTHR12526">
    <property type="entry name" value="GLYCOSYLTRANSFERASE"/>
    <property type="match status" value="1"/>
</dbReference>
<keyword evidence="2" id="KW-0808">Transferase</keyword>
<dbReference type="Gene3D" id="3.40.50.2000">
    <property type="entry name" value="Glycogen Phosphorylase B"/>
    <property type="match status" value="1"/>
</dbReference>
<keyword evidence="3" id="KW-1185">Reference proteome</keyword>
<comment type="caution">
    <text evidence="2">The sequence shown here is derived from an EMBL/GenBank/DDBJ whole genome shotgun (WGS) entry which is preliminary data.</text>
</comment>
<evidence type="ECO:0000313" key="2">
    <source>
        <dbReference type="EMBL" id="RAI89518.1"/>
    </source>
</evidence>
<dbReference type="OrthoDB" id="1403340at2"/>
<gene>
    <name evidence="2" type="ORF">LV83_02560</name>
</gene>
<dbReference type="Pfam" id="PF00534">
    <property type="entry name" value="Glycos_transf_1"/>
    <property type="match status" value="1"/>
</dbReference>
<dbReference type="GO" id="GO:0016757">
    <property type="term" value="F:glycosyltransferase activity"/>
    <property type="evidence" value="ECO:0007669"/>
    <property type="project" value="InterPro"/>
</dbReference>
<dbReference type="AlphaFoldDB" id="A0A327PB99"/>
<dbReference type="CDD" id="cd03801">
    <property type="entry name" value="GT4_PimA-like"/>
    <property type="match status" value="1"/>
</dbReference>
<sequence>MPKKKVLLVGPLNKDGVGGRLEEMKVWARSLEDHGAHVEVFTRFNAGSFFGNIPVWESAHLVFGKRLFRNSFIKKTLLRIWGASILKTKRDAIFTSNVWSKFVSDFDCVILFITDTSLERTIFELPLNVPVFIRYTGLLRSFESLLRDGAKLDGFNRAYIFHDKNLLKDFKPSLPFHFIDQTAIQEKKLLSIPIRPQCKIFAMIGLFMDVKQVEQVIETFIEFPDLKLLLFGKGELESSYRNLIETNKLNNVELRGFFPAEEMDKMFQEFDALIINSSEETGPMTGVEAMAAGKLIISSSVGAMPGRLDNAKFITGKSNTLSLVLTEIEELSTEEISAEKHRLRYNYLKNCSNEAISGKIADLILEETTV</sequence>
<dbReference type="Proteomes" id="UP000249610">
    <property type="component" value="Unassembled WGS sequence"/>
</dbReference>
<dbReference type="RefSeq" id="WP_111611881.1">
    <property type="nucleotide sequence ID" value="NZ_QLLK01000006.1"/>
</dbReference>
<protein>
    <submittedName>
        <fullName evidence="2">Glycosyltransferase involved in cell wall biosynthesis</fullName>
    </submittedName>
</protein>
<accession>A0A327PB99</accession>
<reference evidence="2 3" key="1">
    <citation type="submission" date="2018-06" db="EMBL/GenBank/DDBJ databases">
        <title>Genomic Encyclopedia of Archaeal and Bacterial Type Strains, Phase II (KMG-II): from individual species to whole genera.</title>
        <authorList>
            <person name="Goeker M."/>
        </authorList>
    </citation>
    <scope>NUCLEOTIDE SEQUENCE [LARGE SCALE GENOMIC DNA]</scope>
    <source>
        <strain evidence="2 3">DSM 23446</strain>
    </source>
</reference>
<dbReference type="EMBL" id="QLLK01000006">
    <property type="protein sequence ID" value="RAI89518.1"/>
    <property type="molecule type" value="Genomic_DNA"/>
</dbReference>
<organism evidence="2 3">
    <name type="scientific">Algoriphagus yeomjeoni</name>
    <dbReference type="NCBI Taxonomy" id="291403"/>
    <lineage>
        <taxon>Bacteria</taxon>
        <taxon>Pseudomonadati</taxon>
        <taxon>Bacteroidota</taxon>
        <taxon>Cytophagia</taxon>
        <taxon>Cytophagales</taxon>
        <taxon>Cyclobacteriaceae</taxon>
        <taxon>Algoriphagus</taxon>
    </lineage>
</organism>
<name>A0A327PB99_9BACT</name>
<proteinExistence type="predicted"/>
<evidence type="ECO:0000259" key="1">
    <source>
        <dbReference type="Pfam" id="PF00534"/>
    </source>
</evidence>